<sequence>MDYQHIKVEPLTPTIGATIHGVDLSRPLDDLTFDEIHHAWMEHLVVFFRDQELTPEQHLAFGRRFGPLHIHPAAPYVHDNPELMQIHTDRHSQRNNGAGWHSDVSADEEPPLASILHLHQVPAEGGDTLFANMYGAYDALSSRMQNWLTGLHAVHRADYAGLYGDHKPQRAFPESTHPVIRTHPITAKKALYVNSGFTRRIDGLSTAESRSLLQFLFEHVQNPTFQCRFQWQQNSIAMWDNRCTQHLAVWDYFPNTRSGIRVTVKGDRPFC</sequence>
<dbReference type="AlphaFoldDB" id="A0A381QZ65"/>
<evidence type="ECO:0000256" key="5">
    <source>
        <dbReference type="ARBA" id="ARBA00023004"/>
    </source>
</evidence>
<dbReference type="InterPro" id="IPR042098">
    <property type="entry name" value="TauD-like_sf"/>
</dbReference>
<proteinExistence type="inferred from homology"/>
<keyword evidence="5" id="KW-0408">Iron</keyword>
<evidence type="ECO:0000256" key="4">
    <source>
        <dbReference type="ARBA" id="ARBA00023002"/>
    </source>
</evidence>
<name>A0A381QZ65_9ZZZZ</name>
<dbReference type="PANTHER" id="PTHR30468">
    <property type="entry name" value="ALPHA-KETOGLUTARATE-DEPENDENT SULFONATE DIOXYGENASE"/>
    <property type="match status" value="1"/>
</dbReference>
<dbReference type="EMBL" id="UINC01001594">
    <property type="protein sequence ID" value="SUZ84450.1"/>
    <property type="molecule type" value="Genomic_DNA"/>
</dbReference>
<organism evidence="7">
    <name type="scientific">marine metagenome</name>
    <dbReference type="NCBI Taxonomy" id="408172"/>
    <lineage>
        <taxon>unclassified sequences</taxon>
        <taxon>metagenomes</taxon>
        <taxon>ecological metagenomes</taxon>
    </lineage>
</organism>
<dbReference type="GO" id="GO:0046872">
    <property type="term" value="F:metal ion binding"/>
    <property type="evidence" value="ECO:0007669"/>
    <property type="project" value="UniProtKB-KW"/>
</dbReference>
<dbReference type="PANTHER" id="PTHR30468:SF1">
    <property type="entry name" value="ALPHA-KETOGLUTARATE-DEPENDENT SULFONATE DIOXYGENASE"/>
    <property type="match status" value="1"/>
</dbReference>
<dbReference type="GO" id="GO:0006790">
    <property type="term" value="P:sulfur compound metabolic process"/>
    <property type="evidence" value="ECO:0007669"/>
    <property type="project" value="TreeGrafter"/>
</dbReference>
<keyword evidence="3" id="KW-0223">Dioxygenase</keyword>
<evidence type="ECO:0000256" key="2">
    <source>
        <dbReference type="ARBA" id="ARBA00022723"/>
    </source>
</evidence>
<keyword evidence="4" id="KW-0560">Oxidoreductase</keyword>
<comment type="similarity">
    <text evidence="1">Belongs to the TfdA dioxygenase family.</text>
</comment>
<dbReference type="GO" id="GO:0005737">
    <property type="term" value="C:cytoplasm"/>
    <property type="evidence" value="ECO:0007669"/>
    <property type="project" value="TreeGrafter"/>
</dbReference>
<evidence type="ECO:0000256" key="1">
    <source>
        <dbReference type="ARBA" id="ARBA00005896"/>
    </source>
</evidence>
<dbReference type="InterPro" id="IPR003819">
    <property type="entry name" value="TauD/TfdA-like"/>
</dbReference>
<dbReference type="Pfam" id="PF02668">
    <property type="entry name" value="TauD"/>
    <property type="match status" value="1"/>
</dbReference>
<gene>
    <name evidence="7" type="ORF">METZ01_LOCUS37304</name>
</gene>
<feature type="domain" description="TauD/TfdA-like" evidence="6">
    <location>
        <begin position="7"/>
        <end position="262"/>
    </location>
</feature>
<evidence type="ECO:0000256" key="3">
    <source>
        <dbReference type="ARBA" id="ARBA00022964"/>
    </source>
</evidence>
<dbReference type="Gene3D" id="3.60.130.10">
    <property type="entry name" value="Clavaminate synthase-like"/>
    <property type="match status" value="1"/>
</dbReference>
<accession>A0A381QZ65</accession>
<dbReference type="GO" id="GO:0000908">
    <property type="term" value="F:taurine dioxygenase activity"/>
    <property type="evidence" value="ECO:0007669"/>
    <property type="project" value="TreeGrafter"/>
</dbReference>
<evidence type="ECO:0000259" key="6">
    <source>
        <dbReference type="Pfam" id="PF02668"/>
    </source>
</evidence>
<dbReference type="SUPFAM" id="SSF51197">
    <property type="entry name" value="Clavaminate synthase-like"/>
    <property type="match status" value="1"/>
</dbReference>
<dbReference type="FunFam" id="3.60.130.10:FF:000007">
    <property type="entry name" value="Alpha-ketoglutarate-dependent taurine dioxygenase"/>
    <property type="match status" value="1"/>
</dbReference>
<dbReference type="InterPro" id="IPR051323">
    <property type="entry name" value="AtsK-like"/>
</dbReference>
<evidence type="ECO:0000313" key="7">
    <source>
        <dbReference type="EMBL" id="SUZ84450.1"/>
    </source>
</evidence>
<reference evidence="7" key="1">
    <citation type="submission" date="2018-05" db="EMBL/GenBank/DDBJ databases">
        <authorList>
            <person name="Lanie J.A."/>
            <person name="Ng W.-L."/>
            <person name="Kazmierczak K.M."/>
            <person name="Andrzejewski T.M."/>
            <person name="Davidsen T.M."/>
            <person name="Wayne K.J."/>
            <person name="Tettelin H."/>
            <person name="Glass J.I."/>
            <person name="Rusch D."/>
            <person name="Podicherti R."/>
            <person name="Tsui H.-C.T."/>
            <person name="Winkler M.E."/>
        </authorList>
    </citation>
    <scope>NUCLEOTIDE SEQUENCE</scope>
</reference>
<protein>
    <recommendedName>
        <fullName evidence="6">TauD/TfdA-like domain-containing protein</fullName>
    </recommendedName>
</protein>
<keyword evidence="2" id="KW-0479">Metal-binding</keyword>